<keyword evidence="1" id="KW-0472">Membrane</keyword>
<dbReference type="AlphaFoldDB" id="A0A1A8ZD65"/>
<evidence type="ECO:0000256" key="1">
    <source>
        <dbReference type="SAM" id="Phobius"/>
    </source>
</evidence>
<dbReference type="Proteomes" id="UP000199385">
    <property type="component" value="Chromosome I"/>
</dbReference>
<proteinExistence type="predicted"/>
<evidence type="ECO:0000313" key="2">
    <source>
        <dbReference type="EMBL" id="SBT41830.1"/>
    </source>
</evidence>
<dbReference type="OrthoDB" id="428263at2"/>
<feature type="transmembrane region" description="Helical" evidence="1">
    <location>
        <begin position="29"/>
        <end position="51"/>
    </location>
</feature>
<feature type="transmembrane region" description="Helical" evidence="1">
    <location>
        <begin position="107"/>
        <end position="127"/>
    </location>
</feature>
<dbReference type="EMBL" id="LT594323">
    <property type="protein sequence ID" value="SBT41830.1"/>
    <property type="molecule type" value="Genomic_DNA"/>
</dbReference>
<keyword evidence="1" id="KW-0812">Transmembrane</keyword>
<dbReference type="PATRIC" id="fig|261654.4.peg.1786"/>
<organism evidence="2 3">
    <name type="scientific">Micromonospora auratinigra</name>
    <dbReference type="NCBI Taxonomy" id="261654"/>
    <lineage>
        <taxon>Bacteria</taxon>
        <taxon>Bacillati</taxon>
        <taxon>Actinomycetota</taxon>
        <taxon>Actinomycetes</taxon>
        <taxon>Micromonosporales</taxon>
        <taxon>Micromonosporaceae</taxon>
        <taxon>Micromonospora</taxon>
    </lineage>
</organism>
<evidence type="ECO:0000313" key="3">
    <source>
        <dbReference type="Proteomes" id="UP000199385"/>
    </source>
</evidence>
<keyword evidence="1" id="KW-1133">Transmembrane helix</keyword>
<protein>
    <submittedName>
        <fullName evidence="2">Uncharacterized membrane protein</fullName>
    </submittedName>
</protein>
<dbReference type="InterPro" id="IPR013901">
    <property type="entry name" value="Anthrone_oxy"/>
</dbReference>
<accession>A0A1A8ZD65</accession>
<gene>
    <name evidence="2" type="ORF">GA0070611_1760</name>
</gene>
<name>A0A1A8ZD65_9ACTN</name>
<feature type="transmembrane region" description="Helical" evidence="1">
    <location>
        <begin position="72"/>
        <end position="95"/>
    </location>
</feature>
<sequence length="184" mass="18888">MAGVAPARLEWGHDTIEVRPVSGLRAATLLLATVATGLMAGLFAAFAYAVLPGLARVDDRAFVAAMRAVNQAILNGWFALCFGGALVCTLAAVLLHLPAASRTPLPWLVAALVLYGLVLAVTVAVNVPLNDRLDAGAAAGVDPARLRAAFEGGWVRWNVARAVLNTAALGCLGWASLVARAPGG</sequence>
<keyword evidence="3" id="KW-1185">Reference proteome</keyword>
<dbReference type="RefSeq" id="WP_091660531.1">
    <property type="nucleotide sequence ID" value="NZ_LT594323.1"/>
</dbReference>
<reference evidence="3" key="1">
    <citation type="submission" date="2016-06" db="EMBL/GenBank/DDBJ databases">
        <authorList>
            <person name="Varghese N."/>
            <person name="Submissions Spin"/>
        </authorList>
    </citation>
    <scope>NUCLEOTIDE SEQUENCE [LARGE SCALE GENOMIC DNA]</scope>
    <source>
        <strain evidence="3">DSM 44815</strain>
    </source>
</reference>
<dbReference type="Pfam" id="PF08592">
    <property type="entry name" value="Anthrone_oxy"/>
    <property type="match status" value="1"/>
</dbReference>